<protein>
    <recommendedName>
        <fullName evidence="4">Secreted protein</fullName>
    </recommendedName>
</protein>
<accession>A0A370PUB0</accession>
<proteinExistence type="predicted"/>
<sequence>MWKLQRQVLYVNILSFFRWLSQCISAPTRLVNLRWTTHLLCQILSNLLRVTRPTLILLPSCGTIHAPEYTEVDILCRSVFTLAPIIPVDIFFNLEDCR</sequence>
<organism evidence="2 3">
    <name type="scientific">Aspergillus phoenicis ATCC 13157</name>
    <dbReference type="NCBI Taxonomy" id="1353007"/>
    <lineage>
        <taxon>Eukaryota</taxon>
        <taxon>Fungi</taxon>
        <taxon>Dikarya</taxon>
        <taxon>Ascomycota</taxon>
        <taxon>Pezizomycotina</taxon>
        <taxon>Eurotiomycetes</taxon>
        <taxon>Eurotiomycetidae</taxon>
        <taxon>Eurotiales</taxon>
        <taxon>Aspergillaceae</taxon>
        <taxon>Aspergillus</taxon>
    </lineage>
</organism>
<keyword evidence="1" id="KW-0732">Signal</keyword>
<feature type="chain" id="PRO_5016970119" description="Secreted protein" evidence="1">
    <location>
        <begin position="24"/>
        <end position="98"/>
    </location>
</feature>
<dbReference type="AlphaFoldDB" id="A0A370PUB0"/>
<evidence type="ECO:0008006" key="4">
    <source>
        <dbReference type="Google" id="ProtNLM"/>
    </source>
</evidence>
<evidence type="ECO:0000313" key="2">
    <source>
        <dbReference type="EMBL" id="RDK45730.1"/>
    </source>
</evidence>
<evidence type="ECO:0000256" key="1">
    <source>
        <dbReference type="SAM" id="SignalP"/>
    </source>
</evidence>
<dbReference type="Proteomes" id="UP000254937">
    <property type="component" value="Unassembled WGS sequence"/>
</dbReference>
<feature type="signal peptide" evidence="1">
    <location>
        <begin position="1"/>
        <end position="23"/>
    </location>
</feature>
<name>A0A370PUB0_ASPPH</name>
<keyword evidence="3" id="KW-1185">Reference proteome</keyword>
<gene>
    <name evidence="2" type="ORF">M752DRAFT_122046</name>
</gene>
<dbReference type="EMBL" id="KZ851847">
    <property type="protein sequence ID" value="RDK45730.1"/>
    <property type="molecule type" value="Genomic_DNA"/>
</dbReference>
<reference evidence="2 3" key="1">
    <citation type="submission" date="2018-07" db="EMBL/GenBank/DDBJ databases">
        <title>Section-level genome sequencing of Aspergillus section Nigri to investigate inter- and intra-species variation.</title>
        <authorList>
            <consortium name="DOE Joint Genome Institute"/>
            <person name="Vesth T.C."/>
            <person name="Nybo J.L."/>
            <person name="Theobald S."/>
            <person name="Frisvad J.C."/>
            <person name="Larsen T.O."/>
            <person name="Nielsen K.F."/>
            <person name="Hoof J.B."/>
            <person name="Brandl J."/>
            <person name="Salamov A."/>
            <person name="Riley R."/>
            <person name="Gladden J.M."/>
            <person name="Phatale P."/>
            <person name="Nielsen M.T."/>
            <person name="Lyhne E.K."/>
            <person name="Kogle M.E."/>
            <person name="Strasser K."/>
            <person name="McDonnell E."/>
            <person name="Barry K."/>
            <person name="Clum A."/>
            <person name="Chen C."/>
            <person name="Nolan M."/>
            <person name="Sandor L."/>
            <person name="Kuo A."/>
            <person name="Lipzen A."/>
            <person name="Hainaut M."/>
            <person name="Drula E."/>
            <person name="Tsang A."/>
            <person name="Magnuson J.K."/>
            <person name="Henrissat B."/>
            <person name="Wiebenga A."/>
            <person name="Simmons B.A."/>
            <person name="Makela M.R."/>
            <person name="De vries R.P."/>
            <person name="Grigoriev I.V."/>
            <person name="Mortensen U.H."/>
            <person name="Baker S.E."/>
            <person name="Andersen M.R."/>
        </authorList>
    </citation>
    <scope>NUCLEOTIDE SEQUENCE [LARGE SCALE GENOMIC DNA]</scope>
    <source>
        <strain evidence="2 3">ATCC 13157</strain>
    </source>
</reference>
<evidence type="ECO:0000313" key="3">
    <source>
        <dbReference type="Proteomes" id="UP000254937"/>
    </source>
</evidence>